<dbReference type="InterPro" id="IPR050348">
    <property type="entry name" value="Protein-Tyr_Phosphatase"/>
</dbReference>
<dbReference type="STRING" id="857967.G0QQ37"/>
<dbReference type="GeneID" id="14908831"/>
<organism evidence="3 4">
    <name type="scientific">Ichthyophthirius multifiliis</name>
    <name type="common">White spot disease agent</name>
    <name type="synonym">Ich</name>
    <dbReference type="NCBI Taxonomy" id="5932"/>
    <lineage>
        <taxon>Eukaryota</taxon>
        <taxon>Sar</taxon>
        <taxon>Alveolata</taxon>
        <taxon>Ciliophora</taxon>
        <taxon>Intramacronucleata</taxon>
        <taxon>Oligohymenophorea</taxon>
        <taxon>Hymenostomatida</taxon>
        <taxon>Ophryoglenina</taxon>
        <taxon>Ichthyophthirius</taxon>
    </lineage>
</organism>
<dbReference type="Pfam" id="PF00102">
    <property type="entry name" value="Y_phosphatase"/>
    <property type="match status" value="1"/>
</dbReference>
<dbReference type="PROSITE" id="PS50055">
    <property type="entry name" value="TYR_PHOSPHATASE_PTP"/>
    <property type="match status" value="1"/>
</dbReference>
<dbReference type="SUPFAM" id="SSF52799">
    <property type="entry name" value="(Phosphotyrosine protein) phosphatases II"/>
    <property type="match status" value="1"/>
</dbReference>
<keyword evidence="3" id="KW-0378">Hydrolase</keyword>
<dbReference type="SMART" id="SM00404">
    <property type="entry name" value="PTPc_motif"/>
    <property type="match status" value="1"/>
</dbReference>
<evidence type="ECO:0000313" key="4">
    <source>
        <dbReference type="Proteomes" id="UP000008983"/>
    </source>
</evidence>
<dbReference type="OrthoDB" id="282898at2759"/>
<dbReference type="Gene3D" id="3.90.190.10">
    <property type="entry name" value="Protein tyrosine phosphatase superfamily"/>
    <property type="match status" value="1"/>
</dbReference>
<reference evidence="3 4" key="1">
    <citation type="submission" date="2011-07" db="EMBL/GenBank/DDBJ databases">
        <authorList>
            <person name="Coyne R."/>
            <person name="Brami D."/>
            <person name="Johnson J."/>
            <person name="Hostetler J."/>
            <person name="Hannick L."/>
            <person name="Clark T."/>
            <person name="Cassidy-Hanley D."/>
            <person name="Inman J."/>
        </authorList>
    </citation>
    <scope>NUCLEOTIDE SEQUENCE [LARGE SCALE GENOMIC DNA]</scope>
    <source>
        <strain evidence="3 4">G5</strain>
    </source>
</reference>
<dbReference type="PRINTS" id="PR00700">
    <property type="entry name" value="PRTYPHPHTASE"/>
</dbReference>
<sequence length="362" mass="43040">MNQNIVQGPWTQNQNMQDISYQWVQKIPDIQYIEKGIPIMCFAQDSATRNLAMEFRLIRKITETQYHNEKLKQFDSNLSKMNRYNTILPYTHTEVILKQDHDDNEECYINASYINSIFENEGEKRFIATQGPLPNTIANFWKMIYIFNTETIVMLCNLKENHKVQCEQYWPNQVGQTCQYQKFQITLNSEDIIYEKLHKRQLLISNNQLGEQKAVTQYQFIDWKDHGIPSETDFNIINFIVQFMIEEYEKNKISVIHCSAGVGRTGTIISLVNLMLNIKCYLPQIQETIKNKYNLNHCTISVFGIVRRLREQRWGMVNQPEQYEYIYKFIKIQIDKILKDYKFDIVFGLQMNQSLDIIKQDL</sequence>
<dbReference type="RefSeq" id="XP_004036651.1">
    <property type="nucleotide sequence ID" value="XM_004036603.1"/>
</dbReference>
<evidence type="ECO:0000259" key="1">
    <source>
        <dbReference type="PROSITE" id="PS50055"/>
    </source>
</evidence>
<accession>G0QQ37</accession>
<dbReference type="PANTHER" id="PTHR19134:SF449">
    <property type="entry name" value="TYROSINE-PROTEIN PHOSPHATASE 1"/>
    <property type="match status" value="1"/>
</dbReference>
<proteinExistence type="predicted"/>
<keyword evidence="4" id="KW-1185">Reference proteome</keyword>
<dbReference type="PROSITE" id="PS00383">
    <property type="entry name" value="TYR_PHOSPHATASE_1"/>
    <property type="match status" value="1"/>
</dbReference>
<dbReference type="InterPro" id="IPR016130">
    <property type="entry name" value="Tyr_Pase_AS"/>
</dbReference>
<dbReference type="PANTHER" id="PTHR19134">
    <property type="entry name" value="RECEPTOR-TYPE TYROSINE-PROTEIN PHOSPHATASE"/>
    <property type="match status" value="1"/>
</dbReference>
<feature type="domain" description="Tyrosine-protein phosphatase" evidence="1">
    <location>
        <begin position="51"/>
        <end position="330"/>
    </location>
</feature>
<dbReference type="Proteomes" id="UP000008983">
    <property type="component" value="Unassembled WGS sequence"/>
</dbReference>
<dbReference type="InParanoid" id="G0QQ37"/>
<dbReference type="InterPro" id="IPR003595">
    <property type="entry name" value="Tyr_Pase_cat"/>
</dbReference>
<feature type="domain" description="Tyrosine specific protein phosphatases" evidence="2">
    <location>
        <begin position="234"/>
        <end position="324"/>
    </location>
</feature>
<name>G0QQ37_ICHMU</name>
<dbReference type="EMBL" id="GL983608">
    <property type="protein sequence ID" value="EGR32665.1"/>
    <property type="molecule type" value="Genomic_DNA"/>
</dbReference>
<evidence type="ECO:0000313" key="3">
    <source>
        <dbReference type="EMBL" id="EGR32665.1"/>
    </source>
</evidence>
<dbReference type="PROSITE" id="PS50056">
    <property type="entry name" value="TYR_PHOSPHATASE_2"/>
    <property type="match status" value="1"/>
</dbReference>
<dbReference type="InterPro" id="IPR000387">
    <property type="entry name" value="Tyr_Pase_dom"/>
</dbReference>
<dbReference type="EC" id="3.1.3.48" evidence="3"/>
<dbReference type="CDD" id="cd00047">
    <property type="entry name" value="PTPc"/>
    <property type="match status" value="1"/>
</dbReference>
<dbReference type="SMART" id="SM00194">
    <property type="entry name" value="PTPc"/>
    <property type="match status" value="1"/>
</dbReference>
<evidence type="ECO:0000259" key="2">
    <source>
        <dbReference type="PROSITE" id="PS50056"/>
    </source>
</evidence>
<dbReference type="OMA" id="GYDGREK"/>
<dbReference type="GO" id="GO:0004725">
    <property type="term" value="F:protein tyrosine phosphatase activity"/>
    <property type="evidence" value="ECO:0007669"/>
    <property type="project" value="UniProtKB-EC"/>
</dbReference>
<dbReference type="InterPro" id="IPR029021">
    <property type="entry name" value="Prot-tyrosine_phosphatase-like"/>
</dbReference>
<gene>
    <name evidence="3" type="ORF">IMG5_074980</name>
</gene>
<dbReference type="AlphaFoldDB" id="G0QQ37"/>
<dbReference type="eggNOG" id="KOG0791">
    <property type="taxonomic scope" value="Eukaryota"/>
</dbReference>
<protein>
    <submittedName>
        <fullName evidence="3">Protein-tyrosine phosphatase protein, putative</fullName>
        <ecNumber evidence="3">3.1.3.48</ecNumber>
    </submittedName>
</protein>
<dbReference type="InterPro" id="IPR000242">
    <property type="entry name" value="PTP_cat"/>
</dbReference>